<dbReference type="Proteomes" id="UP000095287">
    <property type="component" value="Unplaced"/>
</dbReference>
<dbReference type="WBParaSite" id="L893_g19622.t2">
    <property type="protein sequence ID" value="L893_g19622.t2"/>
    <property type="gene ID" value="L893_g19622"/>
</dbReference>
<evidence type="ECO:0000313" key="3">
    <source>
        <dbReference type="WBParaSite" id="L893_g19622.t2"/>
    </source>
</evidence>
<reference evidence="3" key="1">
    <citation type="submission" date="2016-11" db="UniProtKB">
        <authorList>
            <consortium name="WormBaseParasite"/>
        </authorList>
    </citation>
    <scope>IDENTIFICATION</scope>
</reference>
<accession>A0A1I7YTM3</accession>
<feature type="compositionally biased region" description="Polar residues" evidence="1">
    <location>
        <begin position="1"/>
        <end position="17"/>
    </location>
</feature>
<protein>
    <submittedName>
        <fullName evidence="3">F-box domain-containing protein</fullName>
    </submittedName>
</protein>
<proteinExistence type="predicted"/>
<sequence length="77" mass="8495">MSGQLFTNTLNADQQPENEPAAKTFDESFESLPEKIIKDIIGIVPLTEMRLLTDMAQVTGPWGDYTMNAARCSLTTS</sequence>
<evidence type="ECO:0000256" key="1">
    <source>
        <dbReference type="SAM" id="MobiDB-lite"/>
    </source>
</evidence>
<feature type="region of interest" description="Disordered" evidence="1">
    <location>
        <begin position="1"/>
        <end position="24"/>
    </location>
</feature>
<name>A0A1I7YTM3_9BILA</name>
<evidence type="ECO:0000313" key="2">
    <source>
        <dbReference type="Proteomes" id="UP000095287"/>
    </source>
</evidence>
<organism evidence="2 3">
    <name type="scientific">Steinernema glaseri</name>
    <dbReference type="NCBI Taxonomy" id="37863"/>
    <lineage>
        <taxon>Eukaryota</taxon>
        <taxon>Metazoa</taxon>
        <taxon>Ecdysozoa</taxon>
        <taxon>Nematoda</taxon>
        <taxon>Chromadorea</taxon>
        <taxon>Rhabditida</taxon>
        <taxon>Tylenchina</taxon>
        <taxon>Panagrolaimomorpha</taxon>
        <taxon>Strongyloidoidea</taxon>
        <taxon>Steinernematidae</taxon>
        <taxon>Steinernema</taxon>
    </lineage>
</organism>
<dbReference type="AlphaFoldDB" id="A0A1I7YTM3"/>
<keyword evidence="2" id="KW-1185">Reference proteome</keyword>